<dbReference type="AlphaFoldDB" id="A0A1H3ZEP8"/>
<keyword evidence="3" id="KW-1185">Reference proteome</keyword>
<dbReference type="SUPFAM" id="SSF56281">
    <property type="entry name" value="Metallo-hydrolase/oxidoreductase"/>
    <property type="match status" value="1"/>
</dbReference>
<evidence type="ECO:0000313" key="3">
    <source>
        <dbReference type="Proteomes" id="UP000198584"/>
    </source>
</evidence>
<evidence type="ECO:0000259" key="1">
    <source>
        <dbReference type="SMART" id="SM00849"/>
    </source>
</evidence>
<dbReference type="PANTHER" id="PTHR23131">
    <property type="entry name" value="ENDORIBONUCLEASE LACTB2"/>
    <property type="match status" value="1"/>
</dbReference>
<dbReference type="Pfam" id="PF21221">
    <property type="entry name" value="B_lactamase-like_C"/>
    <property type="match status" value="1"/>
</dbReference>
<dbReference type="InterPro" id="IPR048933">
    <property type="entry name" value="B_lactamase-like_C"/>
</dbReference>
<gene>
    <name evidence="2" type="ORF">SAMN05421743_103209</name>
</gene>
<evidence type="ECO:0000313" key="2">
    <source>
        <dbReference type="EMBL" id="SEA21782.1"/>
    </source>
</evidence>
<feature type="domain" description="Metallo-beta-lactamase" evidence="1">
    <location>
        <begin position="38"/>
        <end position="249"/>
    </location>
</feature>
<dbReference type="Gene3D" id="3.60.15.10">
    <property type="entry name" value="Ribonuclease Z/Hydroxyacylglutathione hydrolase-like"/>
    <property type="match status" value="1"/>
</dbReference>
<dbReference type="SMART" id="SM00849">
    <property type="entry name" value="Lactamase_B"/>
    <property type="match status" value="1"/>
</dbReference>
<dbReference type="InterPro" id="IPR036866">
    <property type="entry name" value="RibonucZ/Hydroxyglut_hydro"/>
</dbReference>
<name>A0A1H3ZEP8_9BACI</name>
<dbReference type="Pfam" id="PF00753">
    <property type="entry name" value="Lactamase_B"/>
    <property type="match status" value="1"/>
</dbReference>
<dbReference type="CDD" id="cd07725">
    <property type="entry name" value="TTHA1429-like_MBL-fold"/>
    <property type="match status" value="1"/>
</dbReference>
<protein>
    <submittedName>
        <fullName evidence="2">Glyoxylase, beta-lactamase superfamily II</fullName>
    </submittedName>
</protein>
<reference evidence="2 3" key="1">
    <citation type="submission" date="2016-10" db="EMBL/GenBank/DDBJ databases">
        <authorList>
            <person name="de Groot N.N."/>
        </authorList>
    </citation>
    <scope>NUCLEOTIDE SEQUENCE [LARGE SCALE GENOMIC DNA]</scope>
    <source>
        <strain evidence="2 3">CCM7597</strain>
    </source>
</reference>
<dbReference type="EMBL" id="FNQR01000003">
    <property type="protein sequence ID" value="SEA21782.1"/>
    <property type="molecule type" value="Genomic_DNA"/>
</dbReference>
<proteinExistence type="predicted"/>
<sequence>MRLTSGQINSQEAGKLNFTKVEGGGYRIGIPVPFPMQYVYCYLLPKEDAFVLIDTGYNYRKAREAWEEVFRELSLSPGRIEAIFVTHFHPDHSGLADWMQNKTGAPVYMHTLDLQMMEQVWGEGSIQSQRIRVMAERHGVPETLSKEIALHMDKMAETMRPLPSIQKLDHEPVFMGRQWKVLLTPGHSDGMFCLYEESTGTIFLSDLILDPITPNISVWPGTSQRPLHEYFESLEKIRELPINIAYTAHGNPIYHVKERIDELIKHHEKRLSAMETLADHSTVYQIASAIFSHRKLNPHQWRFAIAETIAHMHYLEEEGRVKHITDKHGAITYQQNHQPAT</sequence>
<organism evidence="2 3">
    <name type="scientific">Thalassobacillus cyri</name>
    <dbReference type="NCBI Taxonomy" id="571932"/>
    <lineage>
        <taxon>Bacteria</taxon>
        <taxon>Bacillati</taxon>
        <taxon>Bacillota</taxon>
        <taxon>Bacilli</taxon>
        <taxon>Bacillales</taxon>
        <taxon>Bacillaceae</taxon>
        <taxon>Thalassobacillus</taxon>
    </lineage>
</organism>
<dbReference type="InterPro" id="IPR036388">
    <property type="entry name" value="WH-like_DNA-bd_sf"/>
</dbReference>
<accession>A0A1H3ZEP8</accession>
<dbReference type="InterPro" id="IPR050662">
    <property type="entry name" value="Sec-metab_biosynth-thioest"/>
</dbReference>
<dbReference type="InterPro" id="IPR001279">
    <property type="entry name" value="Metallo-B-lactamas"/>
</dbReference>
<dbReference type="Gene3D" id="1.10.10.10">
    <property type="entry name" value="Winged helix-like DNA-binding domain superfamily/Winged helix DNA-binding domain"/>
    <property type="match status" value="1"/>
</dbReference>
<dbReference type="STRING" id="571932.SAMN05421743_103209"/>
<dbReference type="Proteomes" id="UP000198584">
    <property type="component" value="Unassembled WGS sequence"/>
</dbReference>
<dbReference type="PANTHER" id="PTHR23131:SF4">
    <property type="entry name" value="METALLO-BETA-LACTAMASE SUPERFAMILY POTEIN"/>
    <property type="match status" value="1"/>
</dbReference>